<dbReference type="Proteomes" id="UP000586827">
    <property type="component" value="Unassembled WGS sequence"/>
</dbReference>
<comment type="caution">
    <text evidence="1">The sequence shown here is derived from an EMBL/GenBank/DDBJ whole genome shotgun (WGS) entry which is preliminary data.</text>
</comment>
<accession>A0A849C2R4</accession>
<dbReference type="AlphaFoldDB" id="A0A849C2R4"/>
<protein>
    <recommendedName>
        <fullName evidence="3">Rv3651-like N-terminal domain-containing protein</fullName>
    </recommendedName>
</protein>
<proteinExistence type="predicted"/>
<dbReference type="RefSeq" id="WP_157552696.1">
    <property type="nucleotide sequence ID" value="NZ_JABELX010000009.1"/>
</dbReference>
<organism evidence="1 2">
    <name type="scientific">Nocardia uniformis</name>
    <dbReference type="NCBI Taxonomy" id="53432"/>
    <lineage>
        <taxon>Bacteria</taxon>
        <taxon>Bacillati</taxon>
        <taxon>Actinomycetota</taxon>
        <taxon>Actinomycetes</taxon>
        <taxon>Mycobacteriales</taxon>
        <taxon>Nocardiaceae</taxon>
        <taxon>Nocardia</taxon>
    </lineage>
</organism>
<name>A0A849C2R4_9NOCA</name>
<evidence type="ECO:0008006" key="3">
    <source>
        <dbReference type="Google" id="ProtNLM"/>
    </source>
</evidence>
<evidence type="ECO:0000313" key="2">
    <source>
        <dbReference type="Proteomes" id="UP000586827"/>
    </source>
</evidence>
<evidence type="ECO:0000313" key="1">
    <source>
        <dbReference type="EMBL" id="NNH72954.1"/>
    </source>
</evidence>
<sequence length="354" mass="38626">MAETLSGIDHASVVLDGPEAREFSKLTRSSVAANGLVARELDGLVHECATVHDTCSKYITLPDGQKKRIAAIPKLGPTGHVHAAAIWVDSVVNGDLPESPVVGTMEWSVTGVVIADPAAHYLLRLPYGELPHGNTIPELLARFDQWDDRAKFLSMFNLVDPTDQWIGTATTTYEDGTDHQLHFAARASGLGADRTIRAIVFGATDQSVTCTDPRTLGFRQMPIPSGHALALVDLPSGFVHEWLAKERTSLAGWRHHQPEFDYNSRLLAAETCFALAVGARRESKTQARLRFSPSDEWMVLDATWTRIRGPGRPQALIDITPVSPNPVPLISGCRICQDLVHAAWGSEFDSPVTE</sequence>
<dbReference type="EMBL" id="JABELX010000009">
    <property type="protein sequence ID" value="NNH72954.1"/>
    <property type="molecule type" value="Genomic_DNA"/>
</dbReference>
<reference evidence="1 2" key="1">
    <citation type="submission" date="2020-05" db="EMBL/GenBank/DDBJ databases">
        <title>MicrobeNet Type strains.</title>
        <authorList>
            <person name="Nicholson A.C."/>
        </authorList>
    </citation>
    <scope>NUCLEOTIDE SEQUENCE [LARGE SCALE GENOMIC DNA]</scope>
    <source>
        <strain evidence="1 2">JCM 3224</strain>
    </source>
</reference>
<gene>
    <name evidence="1" type="ORF">HLB23_24360</name>
</gene>
<keyword evidence="2" id="KW-1185">Reference proteome</keyword>